<accession>A0A8S3G7D3</accession>
<dbReference type="AlphaFoldDB" id="A0A8S3G7D3"/>
<organism evidence="2 3">
    <name type="scientific">Rotaria magnacalcarata</name>
    <dbReference type="NCBI Taxonomy" id="392030"/>
    <lineage>
        <taxon>Eukaryota</taxon>
        <taxon>Metazoa</taxon>
        <taxon>Spiralia</taxon>
        <taxon>Gnathifera</taxon>
        <taxon>Rotifera</taxon>
        <taxon>Eurotatoria</taxon>
        <taxon>Bdelloidea</taxon>
        <taxon>Philodinida</taxon>
        <taxon>Philodinidae</taxon>
        <taxon>Rotaria</taxon>
    </lineage>
</organism>
<protein>
    <recommendedName>
        <fullName evidence="1">Helicase-associated domain-containing protein</fullName>
    </recommendedName>
</protein>
<proteinExistence type="predicted"/>
<feature type="non-terminal residue" evidence="2">
    <location>
        <position position="1"/>
    </location>
</feature>
<feature type="non-terminal residue" evidence="2">
    <location>
        <position position="151"/>
    </location>
</feature>
<evidence type="ECO:0000313" key="2">
    <source>
        <dbReference type="EMBL" id="CAF5157733.1"/>
    </source>
</evidence>
<feature type="domain" description="Helicase-associated" evidence="1">
    <location>
        <begin position="31"/>
        <end position="119"/>
    </location>
</feature>
<evidence type="ECO:0000313" key="3">
    <source>
        <dbReference type="Proteomes" id="UP000681967"/>
    </source>
</evidence>
<dbReference type="Proteomes" id="UP000681967">
    <property type="component" value="Unassembled WGS sequence"/>
</dbReference>
<evidence type="ECO:0000259" key="1">
    <source>
        <dbReference type="SMART" id="SM00847"/>
    </source>
</evidence>
<sequence length="151" mass="16784">DFMLRKSRLRTNMLDFQEYFPNKPEQPYITDAIKQLQLLGLVSTTSVKDFTKLGLSISKLPDLSSLSMSKAVYSALRKRQCGRDLIILSSILSVLNTSAMIKSIPSKYKCAEGDFMTLLNVMNVILLVQGSVPAQEFNIDRVCNAKGLSAS</sequence>
<dbReference type="InterPro" id="IPR007502">
    <property type="entry name" value="Helicase-assoc_dom"/>
</dbReference>
<name>A0A8S3G7D3_9BILA</name>
<reference evidence="2" key="1">
    <citation type="submission" date="2021-02" db="EMBL/GenBank/DDBJ databases">
        <authorList>
            <person name="Nowell W R."/>
        </authorList>
    </citation>
    <scope>NUCLEOTIDE SEQUENCE</scope>
</reference>
<dbReference type="EMBL" id="CAJOBH010262997">
    <property type="protein sequence ID" value="CAF5157733.1"/>
    <property type="molecule type" value="Genomic_DNA"/>
</dbReference>
<comment type="caution">
    <text evidence="2">The sequence shown here is derived from an EMBL/GenBank/DDBJ whole genome shotgun (WGS) entry which is preliminary data.</text>
</comment>
<dbReference type="SMART" id="SM00847">
    <property type="entry name" value="HA2"/>
    <property type="match status" value="1"/>
</dbReference>
<gene>
    <name evidence="2" type="ORF">BYL167_LOCUS73805</name>
</gene>